<feature type="region of interest" description="Disordered" evidence="10">
    <location>
        <begin position="461"/>
        <end position="483"/>
    </location>
</feature>
<dbReference type="Pfam" id="PF00698">
    <property type="entry name" value="Acyl_transf_1"/>
    <property type="match status" value="2"/>
</dbReference>
<dbReference type="Pfam" id="PF22953">
    <property type="entry name" value="SpnB_Rossmann"/>
    <property type="match status" value="1"/>
</dbReference>
<dbReference type="SUPFAM" id="SSF51735">
    <property type="entry name" value="NAD(P)-binding Rossmann-fold domains"/>
    <property type="match status" value="4"/>
</dbReference>
<dbReference type="InterPro" id="IPR020841">
    <property type="entry name" value="PKS_Beta-ketoAc_synthase_dom"/>
</dbReference>
<keyword evidence="4" id="KW-0597">Phosphoprotein</keyword>
<dbReference type="InterPro" id="IPR020806">
    <property type="entry name" value="PKS_PP-bd"/>
</dbReference>
<dbReference type="InterPro" id="IPR014043">
    <property type="entry name" value="Acyl_transferase_dom"/>
</dbReference>
<dbReference type="SMART" id="SM00823">
    <property type="entry name" value="PKS_PP"/>
    <property type="match status" value="2"/>
</dbReference>
<dbReference type="SMART" id="SM01294">
    <property type="entry name" value="PKS_PP_betabranch"/>
    <property type="match status" value="2"/>
</dbReference>
<evidence type="ECO:0000256" key="5">
    <source>
        <dbReference type="ARBA" id="ARBA00022679"/>
    </source>
</evidence>
<dbReference type="RefSeq" id="WP_159491367.1">
    <property type="nucleotide sequence ID" value="NZ_BLIP01000003.1"/>
</dbReference>
<dbReference type="InterPro" id="IPR016039">
    <property type="entry name" value="Thiolase-like"/>
</dbReference>
<dbReference type="GO" id="GO:0004315">
    <property type="term" value="F:3-oxoacyl-[acyl-carrier-protein] synthase activity"/>
    <property type="evidence" value="ECO:0007669"/>
    <property type="project" value="InterPro"/>
</dbReference>
<feature type="domain" description="Ketosynthase family 3 (KS3)" evidence="12">
    <location>
        <begin position="1594"/>
        <end position="2020"/>
    </location>
</feature>
<dbReference type="GO" id="GO:0033068">
    <property type="term" value="P:macrolide biosynthetic process"/>
    <property type="evidence" value="ECO:0007669"/>
    <property type="project" value="UniProtKB-ARBA"/>
</dbReference>
<dbReference type="InterPro" id="IPR014031">
    <property type="entry name" value="Ketoacyl_synth_C"/>
</dbReference>
<evidence type="ECO:0000256" key="6">
    <source>
        <dbReference type="ARBA" id="ARBA00023194"/>
    </source>
</evidence>
<dbReference type="SUPFAM" id="SSF53474">
    <property type="entry name" value="alpha/beta-Hydrolases"/>
    <property type="match status" value="1"/>
</dbReference>
<evidence type="ECO:0000259" key="11">
    <source>
        <dbReference type="PROSITE" id="PS50075"/>
    </source>
</evidence>
<feature type="active site" description="Proton donor; for dehydratase activity" evidence="9">
    <location>
        <position position="2687"/>
    </location>
</feature>
<evidence type="ECO:0000256" key="1">
    <source>
        <dbReference type="ARBA" id="ARBA00001957"/>
    </source>
</evidence>
<dbReference type="EMBL" id="BLIP01000003">
    <property type="protein sequence ID" value="GFE26880.1"/>
    <property type="molecule type" value="Genomic_DNA"/>
</dbReference>
<dbReference type="Pfam" id="PF21089">
    <property type="entry name" value="PKS_DH_N"/>
    <property type="match status" value="1"/>
</dbReference>
<dbReference type="PANTHER" id="PTHR43775">
    <property type="entry name" value="FATTY ACID SYNTHASE"/>
    <property type="match status" value="1"/>
</dbReference>
<dbReference type="PROSITE" id="PS52004">
    <property type="entry name" value="KS3_2"/>
    <property type="match status" value="2"/>
</dbReference>
<protein>
    <recommendedName>
        <fullName evidence="16">Polyketide synthase</fullName>
    </recommendedName>
</protein>
<feature type="domain" description="Carrier" evidence="11">
    <location>
        <begin position="1498"/>
        <end position="1573"/>
    </location>
</feature>
<dbReference type="InterPro" id="IPR016035">
    <property type="entry name" value="Acyl_Trfase/lysoPLipase"/>
</dbReference>
<dbReference type="Proteomes" id="UP000429552">
    <property type="component" value="Unassembled WGS sequence"/>
</dbReference>
<dbReference type="InterPro" id="IPR020807">
    <property type="entry name" value="PKS_DH"/>
</dbReference>
<dbReference type="InterPro" id="IPR016036">
    <property type="entry name" value="Malonyl_transacylase_ACP-bd"/>
</dbReference>
<dbReference type="GO" id="GO:0031177">
    <property type="term" value="F:phosphopantetheine binding"/>
    <property type="evidence" value="ECO:0007669"/>
    <property type="project" value="InterPro"/>
</dbReference>
<evidence type="ECO:0000256" key="7">
    <source>
        <dbReference type="ARBA" id="ARBA00023268"/>
    </source>
</evidence>
<dbReference type="Gene3D" id="3.30.70.3290">
    <property type="match status" value="2"/>
</dbReference>
<sequence length="3650" mass="382415">MNDQKLLEYLKKVTNDLHQTRRRLQEVEAGRQEPVAIVAMSCRFPGGVGSPEEFWRLLAGGVDAIGEWPADRGWDVESLYDPEPGVPGRSYTRAGGFLDDVSGFDAGFFGISPREALSMDPQQRLLLETSWEAFERAGIDPASLRGSRTGVFAGTNGQDYTPLLLGAAEGLEGHIGTGNAASVVSGRVSYALGLEGPAVTIDTACSASLVALHLAAQALRSGECDLALAGGVTVMSTPGLFLEFSRQRGLAADGRCKAFADAADGTAWGEGAGMLLVERLSDARRHGHPVLAVLRGSAVNQDGASNGLTAPNGPSQQRVIWQALSGAGLATADIDMVEAHGTGTTLGDPIEAQALLATYGQDRDAEQPLWLGSVKSNIGHTQAAAGAAGVIKAVLALHEGLMPRTLHIDRPSSHVDWSAGNVSLLADATPWPDRGRPRRAAVSSFGVSGTNAHVILEQAPAQDPAPGTADGAPGTADGAPEADAASRHLVFPVSARTADSLRTLSARLRERLSGQPAPPLRDLAWSLATTRTEFEHRAAVIADGHDELLRGLDLLARDAPAPGVVRGTSGADGRTAFVFPGQGSQWAGMATELLDTEPEFRARFTECAQAVERFSGWSLDEVLRGAEGAPSLDRADVVQPALFAVKVALAGLWRARGVEPDAVVGHSQGEISAACVAGALTLEDAARVVVLRGRALTALAGRGGMLSVPLPLPEVEERLAPWGDRISVAAVNSPRSVAVSGETHALDELFAALQADGVRVRRIPIDYASHSAQVEEVREQMLADLAPISPRTGATPFFSTVTGDWIDTGLLDAEYWYQNLRRTVRFEHAVRSLAEQDYRAFVETSPHPVVTTVVRETLDALDIADAAVVGTLRRGEGGRRRFLTSLAELSVAGGPVTWRTVLDPTGEGGGARRIALPTYPFQRSRYWPRPAPEPRGGSTEETDSGFWKAVASGDADTLGAALDVDPATLDELLPALSDYRRRHREAAQADSWRYRITWKPVPAGAAPATLGGTWLVVTTGDDALVSGLTEAISAAGAHPVTVPVDPEEDRAALAGTIEAALRDTASPDAPLPPVTGIVSLLALEEDDHPAHPGLPRGFAATVALVQALDDLGVEAPLWFATRGAVATDPLRGVTAPRQSLVWGFGRVVALETPERWGGLLDLPESLDPAAAGAVVRALAGIGDEDQIAIRPNGVLARRLVRAATGEPDTTRRWTPQGTVLVTGGTGALGQHVARWLARNGAPHLLLVSRRGADTPGAAELAAELVEFGTQAEFAACDIADRDALAALLDTIPADRPLTAVLHTAAVLDDGTINSLTPAQLAGVLRVKAGGAHNLDELTRRHDLSAFVLFSSTAGTIGAPGHANYAPGNAYLDALAQQRRAAGHRATSIAWGPWAEGGMAEGAVGERLHRHGVRAMDPWSAVAALQRALDHDDTALAVTDIDWDTFARAYTTARPRPLIADLPDAQRALATAGPTTAETAEGPVLARQLAALDVAEQRKALSELVRAHVAAVLNHTDPDEVAPHRAFRELGFDSLMAVELRNALGVAIGKRLPATLIFDHPTPAALAARLRTELDLDEAPAPAAPTPAGPADHEDDPVAIVAMSCRFPGGVGSPEEFWRLVAGGVDAIGEWPADRGWDVEALYDPEPGVPGRSYTRAGGFLDDVGGFDAGFFGISPREAVAMDPQQRLLLETSWEAFERAGIDPASLRGSRTGVFAGTNYQDYTSRSLASAPDAEAHLGTGNSASVMSGRLSYTFGLEGPAVTVDTACSASLVALHLAAQALRSGECDLALAGGVTVMSTPGLFLDFSRQQGLAADGRCKAFADRTDGTGFSEGIGIVLVERLSDAQRNGHPVLALLRGSAVNQDGASNGLTAPNGPSQQRVIREALADARLSVTEVDAVEAHGTGTALGDPIEAQALLATYGQERAADRPLWLGSVKSNIGHTQAAAGVAGLIKMVLALQHGVLPPTLHIDRPSTHVDWSEGNVQLLTDTVEWPGTDRPRRAGVSSFGISGTNAHTILEEAPAATTPPPGSTPSVPAPWVLSGTTRDALRAQARRLLAHVEDRPELGLPDVALSLATTRSTFEHRAALVGAGRDELLSGLRALATGETSAHVLTGVARGEGATAVLFTGQGAQRTGMGRELYEAFPVFAEAFDAVCAHFDGELAAPLRDVVFGEDEDADAERLNQTGFTQPALFAVEVALFRLFESFGVRPDYLMGHSIGELVAAHVAGVWSLADACRLVAARGRLMQALPAGGAMVSLQATEAEVLPLLEGREQRASIAAVNGPTSIVIAGEESVVADIAGRFESEGRKVKRLQVSHAFHSPLMEPMLAEFRTVAEDVTYEEPRVPVVSNVTGELATPQELTSPDYWVRHVREAVRFADGVRWLEEHKVTRFLEIGPDGTLTAMAQGCLDGDRVLIPVLRKDRSETPGVMAAVGALHTSGAGLDWSVLCPGARRVDLPTYAFQRRRYWWEAVAGAGDLEAVGLSAAEHPLLGAAVTVAGSESVVFTGRLSLATHAWLADHAVLGKVILPATAYLDLAVSAGDRTGCDHLAELTLEAPLVLPRQGAVQLQVAVGAPDDAGCRSFTVHSRPAEEGDAAPWARHAQGTLTTAPPNEPENLGSWPPEGAEPVGAGEWYDAFAEAGFTYGPAFQGLGPVWRRGDELFAEAALPEPHRADATRFTLHPALLDAAVQTLLVGGRDAGGTGDGGAMLPFAWSGVTFHAEGADALRVRLRPAEGRADAFSVLVTDASGRPVAVADVLTLRTVTPDQMPAFPQVGPDVPLRLDWQAAALSPRSGAARWVVLGSPVGAVSGGPVDAGIAKALDGAGVHAESYADLEALSAAVATGMTMPDTVLLECAPQAGVDTPDIRELLLTTLAVCRHWLAEERFAGSRLVIVTRGAVAAEHGEDVSDLAGAALWGLVRSAQLEHPGRLWLLDLDHREASRGVLADAVAAAHPQTVLRAGELRLPQLSRVEPPEALASPFDPEGTVLVTGATGALGKLLTHHLVTRHGVRHLLLASRGGSAAEGAAEWCAELAEEGATASLVACDVAERAEVERLLGSVPADHPLTAVVHLAGVVDDGVLTALGEERIDRTLRPKADAAWLLHELTKDRKLTAFVLFSSAAGTFGSAGQANYAAANAFLDGLARHRAAQGLPATSLAWGLWAEDSGMTAGLADTDRRRMARGGMRPLSADDGLALFDAALATGENALVTVGLATGGRTALQGGAAPGRARRPVAASGTDKDDLLARLADAGPDGRDALLLDLVRRQIAAVLGHGSPEEVEPDRGFAELGFDSLTAVELRNQLGTVTGLRLPPTLVFDFATPEELAARLGEELTAGVLPQPGSAGPDDRPSATGREQDTIGALFREASESGRVAEGFGLLQAAARLRPTFDTPEEFGSAFAPVRLARGGASPDADGPTLICFSSYVALAGVHQYARFAAVHRNSRDVWALPTPGFGRGERLPASLDAVVRLQSEAVLRCADGGPVVLLGSSSGGILALAVAHHLQKAGTPPAGVALLDTYLPREDSPFTRFAGEMIGGMFDRESLFAHMDAGRLTAMSWYLHIVGAWSPDPLSCPVLLVRSSEPPATGEPAGALAPEEWQASWDGADTVTDVPGNHFTMMEDHAGSTAKTVADWMAALPGARPPGGTPQ</sequence>
<dbReference type="PROSITE" id="PS00012">
    <property type="entry name" value="PHOSPHOPANTETHEINE"/>
    <property type="match status" value="2"/>
</dbReference>
<evidence type="ECO:0000256" key="9">
    <source>
        <dbReference type="PROSITE-ProRule" id="PRU01363"/>
    </source>
</evidence>
<comment type="cofactor">
    <cofactor evidence="1">
        <name>pantetheine 4'-phosphate</name>
        <dbReference type="ChEBI" id="CHEBI:47942"/>
    </cofactor>
</comment>
<dbReference type="InterPro" id="IPR001227">
    <property type="entry name" value="Ac_transferase_dom_sf"/>
</dbReference>
<dbReference type="GO" id="GO:0006633">
    <property type="term" value="P:fatty acid biosynthetic process"/>
    <property type="evidence" value="ECO:0007669"/>
    <property type="project" value="InterPro"/>
</dbReference>
<dbReference type="SUPFAM" id="SSF53901">
    <property type="entry name" value="Thiolase-like"/>
    <property type="match status" value="2"/>
</dbReference>
<dbReference type="Pfam" id="PF02801">
    <property type="entry name" value="Ketoacyl-synt_C"/>
    <property type="match status" value="2"/>
</dbReference>
<dbReference type="Gene3D" id="1.10.1200.10">
    <property type="entry name" value="ACP-like"/>
    <property type="match status" value="2"/>
</dbReference>
<dbReference type="InterPro" id="IPR014030">
    <property type="entry name" value="Ketoacyl_synth_N"/>
</dbReference>
<dbReference type="Pfam" id="PF00109">
    <property type="entry name" value="ketoacyl-synt"/>
    <property type="match status" value="2"/>
</dbReference>
<proteinExistence type="predicted"/>
<dbReference type="SMART" id="SM00827">
    <property type="entry name" value="PKS_AT"/>
    <property type="match status" value="2"/>
</dbReference>
<feature type="domain" description="PKS/mFAS DH" evidence="13">
    <location>
        <begin position="2489"/>
        <end position="2770"/>
    </location>
</feature>
<keyword evidence="3" id="KW-0596">Phosphopantetheine</keyword>
<accession>A0A640TUT5</accession>
<name>A0A640TUT5_STRNI</name>
<dbReference type="Pfam" id="PF16197">
    <property type="entry name" value="KAsynt_C_assoc"/>
    <property type="match status" value="2"/>
</dbReference>
<dbReference type="Pfam" id="PF00550">
    <property type="entry name" value="PP-binding"/>
    <property type="match status" value="2"/>
</dbReference>
<dbReference type="FunFam" id="3.40.47.10:FF:000019">
    <property type="entry name" value="Polyketide synthase type I"/>
    <property type="match status" value="2"/>
</dbReference>
<comment type="caution">
    <text evidence="14">The sequence shown here is derived from an EMBL/GenBank/DDBJ whole genome shotgun (WGS) entry which is preliminary data.</text>
</comment>
<dbReference type="PROSITE" id="PS52019">
    <property type="entry name" value="PKS_MFAS_DH"/>
    <property type="match status" value="1"/>
</dbReference>
<dbReference type="Gene3D" id="3.40.50.720">
    <property type="entry name" value="NAD(P)-binding Rossmann-like Domain"/>
    <property type="match status" value="2"/>
</dbReference>
<feature type="domain" description="Carrier" evidence="11">
    <location>
        <begin position="3259"/>
        <end position="3334"/>
    </location>
</feature>
<dbReference type="SUPFAM" id="SSF47336">
    <property type="entry name" value="ACP-like"/>
    <property type="match status" value="1"/>
</dbReference>
<dbReference type="InterPro" id="IPR001031">
    <property type="entry name" value="Thioesterase"/>
</dbReference>
<dbReference type="Pfam" id="PF18369">
    <property type="entry name" value="PKS_DE"/>
    <property type="match status" value="1"/>
</dbReference>
<dbReference type="SMART" id="SM00826">
    <property type="entry name" value="PKS_DH"/>
    <property type="match status" value="1"/>
</dbReference>
<dbReference type="InterPro" id="IPR006162">
    <property type="entry name" value="Ppantetheine_attach_site"/>
</dbReference>
<feature type="region of interest" description="C-terminal hotdog fold" evidence="9">
    <location>
        <begin position="2626"/>
        <end position="2770"/>
    </location>
</feature>
<dbReference type="SUPFAM" id="SSF55048">
    <property type="entry name" value="Probable ACP-binding domain of malonyl-CoA ACP transacylase"/>
    <property type="match status" value="2"/>
</dbReference>
<dbReference type="SMART" id="SM00822">
    <property type="entry name" value="PKS_KR"/>
    <property type="match status" value="2"/>
</dbReference>
<gene>
    <name evidence="14" type="ORF">Sliba_73330</name>
</gene>
<dbReference type="InterPro" id="IPR049552">
    <property type="entry name" value="PKS_DH_N"/>
</dbReference>
<feature type="region of interest" description="Disordered" evidence="10">
    <location>
        <begin position="2605"/>
        <end position="2626"/>
    </location>
</feature>
<keyword evidence="8" id="KW-0012">Acyltransferase</keyword>
<dbReference type="CDD" id="cd08956">
    <property type="entry name" value="KR_3_FAS_SDR_x"/>
    <property type="match status" value="1"/>
</dbReference>
<dbReference type="InterPro" id="IPR050091">
    <property type="entry name" value="PKS_NRPS_Biosynth_Enz"/>
</dbReference>
<feature type="domain" description="Ketosynthase family 3 (KS3)" evidence="12">
    <location>
        <begin position="32"/>
        <end position="458"/>
    </location>
</feature>
<dbReference type="Gene3D" id="3.40.366.10">
    <property type="entry name" value="Malonyl-Coenzyme A Acyl Carrier Protein, domain 2"/>
    <property type="match status" value="2"/>
</dbReference>
<feature type="compositionally biased region" description="Basic and acidic residues" evidence="10">
    <location>
        <begin position="3347"/>
        <end position="3356"/>
    </location>
</feature>
<dbReference type="Pfam" id="PF00975">
    <property type="entry name" value="Thioesterase"/>
    <property type="match status" value="1"/>
</dbReference>
<dbReference type="CDD" id="cd08952">
    <property type="entry name" value="KR_1_SDR_x"/>
    <property type="match status" value="1"/>
</dbReference>
<evidence type="ECO:0000256" key="10">
    <source>
        <dbReference type="SAM" id="MobiDB-lite"/>
    </source>
</evidence>
<feature type="active site" description="Proton acceptor; for dehydratase activity" evidence="9">
    <location>
        <position position="2521"/>
    </location>
</feature>
<dbReference type="PROSITE" id="PS50075">
    <property type="entry name" value="CARRIER"/>
    <property type="match status" value="2"/>
</dbReference>
<keyword evidence="6" id="KW-0045">Antibiotic biosynthesis</keyword>
<dbReference type="InterPro" id="IPR036736">
    <property type="entry name" value="ACP-like_sf"/>
</dbReference>
<dbReference type="SMART" id="SM00824">
    <property type="entry name" value="PKS_TE"/>
    <property type="match status" value="1"/>
</dbReference>
<dbReference type="Pfam" id="PF08659">
    <property type="entry name" value="KR"/>
    <property type="match status" value="2"/>
</dbReference>
<dbReference type="FunFam" id="3.40.366.10:FF:000002">
    <property type="entry name" value="Probable polyketide synthase 2"/>
    <property type="match status" value="2"/>
</dbReference>
<dbReference type="InterPro" id="IPR029058">
    <property type="entry name" value="AB_hydrolase_fold"/>
</dbReference>
<dbReference type="InterPro" id="IPR009081">
    <property type="entry name" value="PP-bd_ACP"/>
</dbReference>
<evidence type="ECO:0000256" key="3">
    <source>
        <dbReference type="ARBA" id="ARBA00022450"/>
    </source>
</evidence>
<dbReference type="NCBIfam" id="NF045894">
    <property type="entry name" value="PKS_plus_SDR"/>
    <property type="match status" value="1"/>
</dbReference>
<evidence type="ECO:0000256" key="2">
    <source>
        <dbReference type="ARBA" id="ARBA00004792"/>
    </source>
</evidence>
<dbReference type="InterPro" id="IPR049551">
    <property type="entry name" value="PKS_DH_C"/>
</dbReference>
<dbReference type="SUPFAM" id="SSF52151">
    <property type="entry name" value="FabD/lysophospholipase-like"/>
    <property type="match status" value="2"/>
</dbReference>
<dbReference type="InterPro" id="IPR042104">
    <property type="entry name" value="PKS_dehydratase_sf"/>
</dbReference>
<keyword evidence="5" id="KW-0808">Transferase</keyword>
<dbReference type="CDD" id="cd00833">
    <property type="entry name" value="PKS"/>
    <property type="match status" value="2"/>
</dbReference>
<dbReference type="Gene3D" id="3.40.47.10">
    <property type="match status" value="2"/>
</dbReference>
<dbReference type="InterPro" id="IPR036291">
    <property type="entry name" value="NAD(P)-bd_dom_sf"/>
</dbReference>
<dbReference type="Pfam" id="PF14765">
    <property type="entry name" value="PS-DH"/>
    <property type="match status" value="1"/>
</dbReference>
<dbReference type="InterPro" id="IPR013968">
    <property type="entry name" value="PKS_KR"/>
</dbReference>
<dbReference type="InterPro" id="IPR057326">
    <property type="entry name" value="KR_dom"/>
</dbReference>
<reference evidence="14 15" key="1">
    <citation type="submission" date="2019-12" db="EMBL/GenBank/DDBJ databases">
        <title>Whole genome shotgun sequence of Streptomyces libani subsp. libani NBRC 13452.</title>
        <authorList>
            <person name="Ichikawa N."/>
            <person name="Kimura A."/>
            <person name="Kitahashi Y."/>
            <person name="Komaki H."/>
            <person name="Tamura T."/>
        </authorList>
    </citation>
    <scope>NUCLEOTIDE SEQUENCE [LARGE SCALE GENOMIC DNA]</scope>
    <source>
        <strain evidence="14 15">NBRC 13452</strain>
    </source>
</reference>
<dbReference type="GO" id="GO:0004312">
    <property type="term" value="F:fatty acid synthase activity"/>
    <property type="evidence" value="ECO:0007669"/>
    <property type="project" value="TreeGrafter"/>
</dbReference>
<dbReference type="SMART" id="SM00825">
    <property type="entry name" value="PKS_KS"/>
    <property type="match status" value="2"/>
</dbReference>
<comment type="pathway">
    <text evidence="2">Antibiotic biosynthesis.</text>
</comment>
<dbReference type="Gene3D" id="3.10.129.110">
    <property type="entry name" value="Polyketide synthase dehydratase"/>
    <property type="match status" value="1"/>
</dbReference>
<feature type="region of interest" description="N-terminal hotdog fold" evidence="9">
    <location>
        <begin position="2489"/>
        <end position="2614"/>
    </location>
</feature>
<evidence type="ECO:0008006" key="16">
    <source>
        <dbReference type="Google" id="ProtNLM"/>
    </source>
</evidence>
<dbReference type="InterPro" id="IPR041618">
    <property type="entry name" value="PKS_DE"/>
</dbReference>
<evidence type="ECO:0000313" key="15">
    <source>
        <dbReference type="Proteomes" id="UP000429552"/>
    </source>
</evidence>
<evidence type="ECO:0000256" key="4">
    <source>
        <dbReference type="ARBA" id="ARBA00022553"/>
    </source>
</evidence>
<dbReference type="FunFam" id="1.10.1200.10:FF:000007">
    <property type="entry name" value="Probable polyketide synthase pks17"/>
    <property type="match status" value="2"/>
</dbReference>
<dbReference type="PANTHER" id="PTHR43775:SF51">
    <property type="entry name" value="INACTIVE PHENOLPHTHIOCEROL SYNTHESIS POLYKETIDE SYNTHASE TYPE I PKS1-RELATED"/>
    <property type="match status" value="1"/>
</dbReference>
<evidence type="ECO:0000256" key="8">
    <source>
        <dbReference type="ARBA" id="ARBA00023315"/>
    </source>
</evidence>
<feature type="region of interest" description="Disordered" evidence="10">
    <location>
        <begin position="3335"/>
        <end position="3356"/>
    </location>
</feature>
<dbReference type="Gene3D" id="6.10.140.1830">
    <property type="match status" value="1"/>
</dbReference>
<dbReference type="InterPro" id="IPR015083">
    <property type="entry name" value="NorB/c/GfsB-D-like_docking"/>
</dbReference>
<dbReference type="Pfam" id="PF08990">
    <property type="entry name" value="Docking"/>
    <property type="match status" value="1"/>
</dbReference>
<keyword evidence="7" id="KW-0511">Multifunctional enzyme</keyword>
<organism evidence="14 15">
    <name type="scientific">Streptomyces nigrescens</name>
    <dbReference type="NCBI Taxonomy" id="1920"/>
    <lineage>
        <taxon>Bacteria</taxon>
        <taxon>Bacillati</taxon>
        <taxon>Actinomycetota</taxon>
        <taxon>Actinomycetes</taxon>
        <taxon>Kitasatosporales</taxon>
        <taxon>Streptomycetaceae</taxon>
        <taxon>Streptomyces</taxon>
    </lineage>
</organism>
<dbReference type="PROSITE" id="PS00606">
    <property type="entry name" value="KS3_1"/>
    <property type="match status" value="2"/>
</dbReference>
<dbReference type="InterPro" id="IPR018201">
    <property type="entry name" value="Ketoacyl_synth_AS"/>
</dbReference>
<dbReference type="InterPro" id="IPR055123">
    <property type="entry name" value="SpnB-like_Rossmann"/>
</dbReference>
<dbReference type="InterPro" id="IPR020802">
    <property type="entry name" value="TesA-like"/>
</dbReference>
<dbReference type="Gene3D" id="3.40.50.1820">
    <property type="entry name" value="alpha/beta hydrolase"/>
    <property type="match status" value="1"/>
</dbReference>
<dbReference type="InterPro" id="IPR049900">
    <property type="entry name" value="PKS_mFAS_DH"/>
</dbReference>
<evidence type="ECO:0000259" key="13">
    <source>
        <dbReference type="PROSITE" id="PS52019"/>
    </source>
</evidence>
<evidence type="ECO:0000259" key="12">
    <source>
        <dbReference type="PROSITE" id="PS52004"/>
    </source>
</evidence>
<dbReference type="InterPro" id="IPR032821">
    <property type="entry name" value="PKS_assoc"/>
</dbReference>
<evidence type="ECO:0000313" key="14">
    <source>
        <dbReference type="EMBL" id="GFE26880.1"/>
    </source>
</evidence>